<accession>A0A246JMH3</accession>
<organism evidence="2 3">
    <name type="scientific">Roseateles aquatilis</name>
    <dbReference type="NCBI Taxonomy" id="431061"/>
    <lineage>
        <taxon>Bacteria</taxon>
        <taxon>Pseudomonadati</taxon>
        <taxon>Pseudomonadota</taxon>
        <taxon>Betaproteobacteria</taxon>
        <taxon>Burkholderiales</taxon>
        <taxon>Sphaerotilaceae</taxon>
        <taxon>Roseateles</taxon>
    </lineage>
</organism>
<evidence type="ECO:0000313" key="2">
    <source>
        <dbReference type="EMBL" id="OWQ93785.1"/>
    </source>
</evidence>
<sequence length="198" mass="20960">MTEDIRRQLGEWRDNFDRAFADPQRHRDDDAAVDVLGIRIAGDPFALNLADLAGLMPAMTAAPYPATAPGLLGLIGHQGQVLPLYDLQALMGRGPAPTTRWWVVARAAPLALAVEDFEGQWRLAQGDRLQQSDATGTGWAVRCGGALRPLIELDDVIAGVAGDLNGHHDTGHEAGRAVTGAAAATSATGDTITDKIDH</sequence>
<dbReference type="InterPro" id="IPR036061">
    <property type="entry name" value="CheW-like_dom_sf"/>
</dbReference>
<dbReference type="AlphaFoldDB" id="A0A246JMH3"/>
<dbReference type="OrthoDB" id="9154938at2"/>
<evidence type="ECO:0000259" key="1">
    <source>
        <dbReference type="Pfam" id="PF01584"/>
    </source>
</evidence>
<evidence type="ECO:0000313" key="3">
    <source>
        <dbReference type="Proteomes" id="UP000197468"/>
    </source>
</evidence>
<dbReference type="Proteomes" id="UP000197468">
    <property type="component" value="Unassembled WGS sequence"/>
</dbReference>
<dbReference type="GO" id="GO:0006935">
    <property type="term" value="P:chemotaxis"/>
    <property type="evidence" value="ECO:0007669"/>
    <property type="project" value="InterPro"/>
</dbReference>
<dbReference type="InterPro" id="IPR002545">
    <property type="entry name" value="CheW-lke_dom"/>
</dbReference>
<dbReference type="SUPFAM" id="SSF50341">
    <property type="entry name" value="CheW-like"/>
    <property type="match status" value="1"/>
</dbReference>
<reference evidence="2 3" key="1">
    <citation type="journal article" date="2008" name="Int. J. Syst. Evol. Microbiol.">
        <title>Description of Roseateles aquatilis sp. nov. and Roseateles terrae sp. nov., in the class Betaproteobacteria, and emended description of the genus Roseateles.</title>
        <authorList>
            <person name="Gomila M."/>
            <person name="Bowien B."/>
            <person name="Falsen E."/>
            <person name="Moore E.R."/>
            <person name="Lalucat J."/>
        </authorList>
    </citation>
    <scope>NUCLEOTIDE SEQUENCE [LARGE SCALE GENOMIC DNA]</scope>
    <source>
        <strain evidence="2 3">CCUG 48205</strain>
    </source>
</reference>
<dbReference type="Pfam" id="PF01584">
    <property type="entry name" value="CheW"/>
    <property type="match status" value="1"/>
</dbReference>
<feature type="domain" description="CheW-like" evidence="1">
    <location>
        <begin position="35"/>
        <end position="127"/>
    </location>
</feature>
<comment type="caution">
    <text evidence="2">The sequence shown here is derived from an EMBL/GenBank/DDBJ whole genome shotgun (WGS) entry which is preliminary data.</text>
</comment>
<dbReference type="GO" id="GO:0007165">
    <property type="term" value="P:signal transduction"/>
    <property type="evidence" value="ECO:0007669"/>
    <property type="project" value="InterPro"/>
</dbReference>
<dbReference type="RefSeq" id="WP_088383049.1">
    <property type="nucleotide sequence ID" value="NZ_NIOF01000001.1"/>
</dbReference>
<dbReference type="EMBL" id="NIOF01000001">
    <property type="protein sequence ID" value="OWQ93785.1"/>
    <property type="molecule type" value="Genomic_DNA"/>
</dbReference>
<gene>
    <name evidence="2" type="ORF">CDN99_04910</name>
</gene>
<name>A0A246JMH3_9BURK</name>
<keyword evidence="3" id="KW-1185">Reference proteome</keyword>
<proteinExistence type="predicted"/>
<protein>
    <recommendedName>
        <fullName evidence="1">CheW-like domain-containing protein</fullName>
    </recommendedName>
</protein>